<gene>
    <name evidence="13" type="ORF">B9G98_01331</name>
</gene>
<dbReference type="EMBL" id="NDIQ01000001">
    <property type="protein sequence ID" value="PRT53711.1"/>
    <property type="molecule type" value="Genomic_DNA"/>
</dbReference>
<evidence type="ECO:0000313" key="14">
    <source>
        <dbReference type="Proteomes" id="UP000238350"/>
    </source>
</evidence>
<evidence type="ECO:0000259" key="12">
    <source>
        <dbReference type="Pfam" id="PF22456"/>
    </source>
</evidence>
<keyword evidence="6" id="KW-0482">Metalloprotease</keyword>
<dbReference type="STRING" id="45607.A0A2T0FFE0"/>
<dbReference type="InterPro" id="IPR054734">
    <property type="entry name" value="PqqF-like_C_4"/>
</dbReference>
<dbReference type="Gene3D" id="3.30.830.10">
    <property type="entry name" value="Metalloenzyme, LuxS/M16 peptidase-like"/>
    <property type="match status" value="4"/>
</dbReference>
<evidence type="ECO:0000256" key="4">
    <source>
        <dbReference type="ARBA" id="ARBA00022801"/>
    </source>
</evidence>
<dbReference type="GO" id="GO:0005739">
    <property type="term" value="C:mitochondrion"/>
    <property type="evidence" value="ECO:0007669"/>
    <property type="project" value="TreeGrafter"/>
</dbReference>
<dbReference type="Pfam" id="PF05193">
    <property type="entry name" value="Peptidase_M16_C"/>
    <property type="match status" value="1"/>
</dbReference>
<comment type="caution">
    <text evidence="13">The sequence shown here is derived from an EMBL/GenBank/DDBJ whole genome shotgun (WGS) entry which is preliminary data.</text>
</comment>
<dbReference type="OrthoDB" id="952271at2759"/>
<organism evidence="13 14">
    <name type="scientific">Wickerhamiella sorbophila</name>
    <dbReference type="NCBI Taxonomy" id="45607"/>
    <lineage>
        <taxon>Eukaryota</taxon>
        <taxon>Fungi</taxon>
        <taxon>Dikarya</taxon>
        <taxon>Ascomycota</taxon>
        <taxon>Saccharomycotina</taxon>
        <taxon>Dipodascomycetes</taxon>
        <taxon>Dipodascales</taxon>
        <taxon>Trichomonascaceae</taxon>
        <taxon>Wickerhamiella</taxon>
    </lineage>
</organism>
<comment type="similarity">
    <text evidence="1 7">Belongs to the peptidase M16 family.</text>
</comment>
<dbReference type="FunFam" id="3.30.830.10:FF:000004">
    <property type="entry name" value="Putative insulin-degrading enzyme"/>
    <property type="match status" value="1"/>
</dbReference>
<evidence type="ECO:0000259" key="11">
    <source>
        <dbReference type="Pfam" id="PF16187"/>
    </source>
</evidence>
<feature type="domain" description="Coenzyme PQQ synthesis protein F-like C-terminal lobe" evidence="12">
    <location>
        <begin position="763"/>
        <end position="860"/>
    </location>
</feature>
<name>A0A2T0FFE0_9ASCO</name>
<evidence type="ECO:0000313" key="13">
    <source>
        <dbReference type="EMBL" id="PRT53711.1"/>
    </source>
</evidence>
<evidence type="ECO:0000256" key="2">
    <source>
        <dbReference type="ARBA" id="ARBA00022670"/>
    </source>
</evidence>
<evidence type="ECO:0000256" key="3">
    <source>
        <dbReference type="ARBA" id="ARBA00022723"/>
    </source>
</evidence>
<evidence type="ECO:0000259" key="9">
    <source>
        <dbReference type="Pfam" id="PF00675"/>
    </source>
</evidence>
<dbReference type="SUPFAM" id="SSF63411">
    <property type="entry name" value="LuxS/MPP-like metallohydrolase"/>
    <property type="match status" value="4"/>
</dbReference>
<dbReference type="InterPro" id="IPR011249">
    <property type="entry name" value="Metalloenz_LuxS/M16"/>
</dbReference>
<evidence type="ECO:0000256" key="7">
    <source>
        <dbReference type="RuleBase" id="RU004447"/>
    </source>
</evidence>
<dbReference type="Pfam" id="PF22456">
    <property type="entry name" value="PqqF-like_C_4"/>
    <property type="match status" value="1"/>
</dbReference>
<evidence type="ECO:0000259" key="10">
    <source>
        <dbReference type="Pfam" id="PF05193"/>
    </source>
</evidence>
<evidence type="ECO:0000256" key="1">
    <source>
        <dbReference type="ARBA" id="ARBA00007261"/>
    </source>
</evidence>
<dbReference type="GO" id="GO:0051603">
    <property type="term" value="P:proteolysis involved in protein catabolic process"/>
    <property type="evidence" value="ECO:0007669"/>
    <property type="project" value="TreeGrafter"/>
</dbReference>
<dbReference type="Pfam" id="PF16187">
    <property type="entry name" value="Peptidase_M16_M"/>
    <property type="match status" value="1"/>
</dbReference>
<dbReference type="Pfam" id="PF00675">
    <property type="entry name" value="Peptidase_M16"/>
    <property type="match status" value="1"/>
</dbReference>
<dbReference type="InterPro" id="IPR011765">
    <property type="entry name" value="Pept_M16_N"/>
</dbReference>
<dbReference type="PROSITE" id="PS00143">
    <property type="entry name" value="INSULINASE"/>
    <property type="match status" value="1"/>
</dbReference>
<keyword evidence="14" id="KW-1185">Reference proteome</keyword>
<evidence type="ECO:0000256" key="5">
    <source>
        <dbReference type="ARBA" id="ARBA00022833"/>
    </source>
</evidence>
<dbReference type="AlphaFoldDB" id="A0A2T0FFE0"/>
<protein>
    <submittedName>
        <fullName evidence="13">A-factor-processing enzyme</fullName>
    </submittedName>
</protein>
<feature type="domain" description="Peptidase M16 N-terminal" evidence="9">
    <location>
        <begin position="31"/>
        <end position="166"/>
    </location>
</feature>
<evidence type="ECO:0000256" key="8">
    <source>
        <dbReference type="SAM" id="MobiDB-lite"/>
    </source>
</evidence>
<dbReference type="GeneID" id="36515080"/>
<dbReference type="Proteomes" id="UP000238350">
    <property type="component" value="Unassembled WGS sequence"/>
</dbReference>
<keyword evidence="2" id="KW-0645">Protease</keyword>
<dbReference type="InterPro" id="IPR001431">
    <property type="entry name" value="Pept_M16_Zn_BS"/>
</dbReference>
<dbReference type="FunFam" id="3.30.830.10:FF:000005">
    <property type="entry name" value="nardilysin isoform X1"/>
    <property type="match status" value="1"/>
</dbReference>
<feature type="region of interest" description="Disordered" evidence="8">
    <location>
        <begin position="1008"/>
        <end position="1033"/>
    </location>
</feature>
<reference evidence="13 14" key="1">
    <citation type="submission" date="2017-04" db="EMBL/GenBank/DDBJ databases">
        <title>Genome sequencing of [Candida] sorbophila.</title>
        <authorList>
            <person name="Ahn J.O."/>
        </authorList>
    </citation>
    <scope>NUCLEOTIDE SEQUENCE [LARGE SCALE GENOMIC DNA]</scope>
    <source>
        <strain evidence="13 14">DS02</strain>
    </source>
</reference>
<dbReference type="PANTHER" id="PTHR43690">
    <property type="entry name" value="NARDILYSIN"/>
    <property type="match status" value="1"/>
</dbReference>
<dbReference type="GO" id="GO:0004222">
    <property type="term" value="F:metalloendopeptidase activity"/>
    <property type="evidence" value="ECO:0007669"/>
    <property type="project" value="InterPro"/>
</dbReference>
<dbReference type="GO" id="GO:0046872">
    <property type="term" value="F:metal ion binding"/>
    <property type="evidence" value="ECO:0007669"/>
    <property type="project" value="UniProtKB-KW"/>
</dbReference>
<dbReference type="RefSeq" id="XP_024663657.1">
    <property type="nucleotide sequence ID" value="XM_024807889.1"/>
</dbReference>
<accession>A0A2T0FFE0</accession>
<dbReference type="PANTHER" id="PTHR43690:SF18">
    <property type="entry name" value="INSULIN-DEGRADING ENZYME-RELATED"/>
    <property type="match status" value="1"/>
</dbReference>
<feature type="domain" description="Peptidase M16 C-terminal" evidence="10">
    <location>
        <begin position="194"/>
        <end position="371"/>
    </location>
</feature>
<feature type="domain" description="Peptidase M16 middle/third" evidence="11">
    <location>
        <begin position="377"/>
        <end position="659"/>
    </location>
</feature>
<keyword evidence="4" id="KW-0378">Hydrolase</keyword>
<sequence>MVEIVSKNLVKPVVDDREYRVVRLDNGLEALLIHDAQTDKASAALDVNVGSLADPVEVPGLAHFLEHLLFMGTEKYPSENEYSQFLSAHAGSYNAYTSAEHTNYYFDIAHEHLHGALDRFAQFFSCPLFSESCKDREILAVDSENKKNLQLDAWRLHQLDKSLSNPQHPYNRFSTGNYETLHTIPEQAGIDVRALLIDFHKNHYSANIMKLVVLGRESLDTLQQWVETLFSPVLNQNYPLPHYSNLPYTAKQLGSLIRARPVMDSHHLELTFPMPDQQQYVRQQPSHYYSHLIGHESKGSLLQYLKDKSWANALSCGSTSVCAGTDLFLVDIELTKLGAKHWKDVLKSTFMFIDLVLSQAPQEWVFSELKAMSEATFKFKQKSKPSATTSALARTMQRRYVPRGELLSTGVLKEFNREVLMNFASYLTVDNVRVMLTSQILDGLDQTEEWYGTEYAVDDIHDLLSSFKSLSADPALKLPQPNRLVPENFSLIPAGPGEKNLLWPVLVTNRPGLRVWHRLDNTFSVPKAYVMVKLTNAKCSSSALSAMNTEMFVQLVSDVLTDFAYYAEVAGLGYDLATASNGIEIGIYGFNEKLHDLAEVIVRELRNSEFDTHRFDAIKERVDRQIRNSLYSMPFSQLGMRSNYLLMDATYSVDEKIKAIGQLTQHSLKAFIEEVGEQWDVEVMAAGNLEAASAIVLGNNIVKDLQCKVGKRELAGSYWLPNPSEFYHHLKLEDENNKNSAIEYRLQLGEAGDLATRAIALVFAQIIREPVFDQLRTKEQLGYVVGSYLWPIRTVLWLRLFVQSETPTTYVEQRIEAFLMRARSLIENMPAEEYEKHVAVVVSQHLEKFKNLNEQASYYWHCIMSGYYNFNRRTEIAKLAQDVSKQQVLQLYDRFVSKSSAEGRAKFVLHLEAAKQFVPSPKQRLAQAIALVSDKHNVKLDTDTTKKVLETDMGKAINELEEQLKNCGLDPAKAVEMGREVQETQSSSQLSEVGKYLGKPVVDAAGFKASLQPAPPPGHPDFSQFEVDAGAKL</sequence>
<dbReference type="GO" id="GO:0005829">
    <property type="term" value="C:cytosol"/>
    <property type="evidence" value="ECO:0007669"/>
    <property type="project" value="TreeGrafter"/>
</dbReference>
<dbReference type="InterPro" id="IPR050626">
    <property type="entry name" value="Peptidase_M16"/>
</dbReference>
<dbReference type="GO" id="GO:0043171">
    <property type="term" value="P:peptide catabolic process"/>
    <property type="evidence" value="ECO:0007669"/>
    <property type="project" value="TreeGrafter"/>
</dbReference>
<dbReference type="InterPro" id="IPR007863">
    <property type="entry name" value="Peptidase_M16_C"/>
</dbReference>
<proteinExistence type="inferred from homology"/>
<keyword evidence="5" id="KW-0862">Zinc</keyword>
<keyword evidence="3" id="KW-0479">Metal-binding</keyword>
<evidence type="ECO:0000256" key="6">
    <source>
        <dbReference type="ARBA" id="ARBA00023049"/>
    </source>
</evidence>
<dbReference type="InterPro" id="IPR032632">
    <property type="entry name" value="Peptidase_M16_M"/>
</dbReference>